<dbReference type="Proteomes" id="UP000198629">
    <property type="component" value="Unassembled WGS sequence"/>
</dbReference>
<dbReference type="RefSeq" id="WP_091471084.1">
    <property type="nucleotide sequence ID" value="NZ_FNFX01000002.1"/>
</dbReference>
<reference evidence="8" key="1">
    <citation type="submission" date="2016-10" db="EMBL/GenBank/DDBJ databases">
        <authorList>
            <person name="Varghese N."/>
            <person name="Submissions S."/>
        </authorList>
    </citation>
    <scope>NUCLEOTIDE SEQUENCE [LARGE SCALE GENOMIC DNA]</scope>
    <source>
        <strain evidence="8">CBMB127</strain>
    </source>
</reference>
<evidence type="ECO:0000256" key="3">
    <source>
        <dbReference type="ARBA" id="ARBA00022989"/>
    </source>
</evidence>
<evidence type="ECO:0000259" key="6">
    <source>
        <dbReference type="Pfam" id="PF04357"/>
    </source>
</evidence>
<sequence>MRLFSRLHQIFRACLTGLLCLSLVITPQMVWAANVLLVTSLKTFETDLGNATLKVDGIDSNMRLGITPRGELTVSSFKARQVTLQFKADAEPSQPAPAQTSSGRAPLPKRINIPLPFHLLSGQIERLTIIQGKNTYQIENIHLDLDADNQAMQFRIMQAHSPWGELSSQFQMQNTAPFPVHGWLDMQQTQGELPYHLRTELQGDLTRLEITANHHYQPEARPFAIIPAGEYTGQKQDIVQLKASIGLDEARNSHFLFHLQQWQARHIHPQLAGHMDLTVTADGSLTDNGTLQVAVDAGDSRLQQQPLVVRGSATLQGYQLAALDLLAQLDQNSLTIRTVNTPTASGTSPASGPQLAWQARLPNLAQFMPGFAGQVSGEGTIQSLADGFQTAYRLSGQRLQLPQGLHLAGFEVEGQASNRQQASLHNQIRLRGLSQSNARNSDSPPIDADLYLDGSLAQHQLTLQVKDSDPLLHRNLSLVLNGSWQDDHWQAQLTQLQDSDGKIFRLAQPATMRWNTQQGFELQHMVLNVLAGNMQLEQLHYRPARAANAVTGQAEEKVQFHTRGTLTDFPVQALLAWLVPEQSAPLPANHLQLSAQWDLQLDRQLNGFLQLQRSKGDWQVYDTANAKWQGLDLQMLSAQLKAQNNQVSLDSRIQSPNAINLTFSGSTVVQPTLSGFVIENTAPLSAQLDAQIHQLAWLSRLLPEMQPAGSFTVQAQASGHIGHPQLQGSMHGQSLALQIPSQGVWLEQGQLKATLAGDQVTFDQIHFAGKTGELNATGALGLRQGNWQLELSTQLDKLQALSRVDRWVQLSGKTQLHMNHENTRISGSLNIHKGLFELPKADKPKLDEDVVVDTVDIAPPAKPSTIIFQDFGLDFGDKPGLPFTESKQFMLRGQGLNGALSGKMRLNGSLDELMATGTLELTGTYLAYGQSLNIETGRLIFSGKIPNIGLDILATRQVESTKVGIQINGSLQTPQLKLVSTPETTNENKVSLLVLGQPMSAVGSSDMALLSVAAGALLSQGDSVSLQTRIAQTIGLDSIDVRGSGPTNYAVSVGKRINSKLVVGYEKSIVGLLNVGKLTYQLTNRISVETRTGSDNALDVFYGFSFD</sequence>
<feature type="domain" description="Translocation and assembly module TamB C-terminal" evidence="6">
    <location>
        <begin position="769"/>
        <end position="1106"/>
    </location>
</feature>
<name>A0A1G9BAY7_9PROT</name>
<feature type="region of interest" description="Disordered" evidence="5">
    <location>
        <begin position="88"/>
        <end position="107"/>
    </location>
</feature>
<gene>
    <name evidence="7" type="ORF">SAMN05192566_1061</name>
</gene>
<keyword evidence="3" id="KW-1133">Transmembrane helix</keyword>
<keyword evidence="2" id="KW-0812">Transmembrane</keyword>
<dbReference type="AlphaFoldDB" id="A0A1G9BAY7"/>
<dbReference type="GO" id="GO:0009306">
    <property type="term" value="P:protein secretion"/>
    <property type="evidence" value="ECO:0007669"/>
    <property type="project" value="InterPro"/>
</dbReference>
<keyword evidence="4" id="KW-0472">Membrane</keyword>
<dbReference type="EMBL" id="FNFX01000002">
    <property type="protein sequence ID" value="SDK36240.1"/>
    <property type="molecule type" value="Genomic_DNA"/>
</dbReference>
<evidence type="ECO:0000313" key="8">
    <source>
        <dbReference type="Proteomes" id="UP000198629"/>
    </source>
</evidence>
<dbReference type="OrthoDB" id="5288149at2"/>
<dbReference type="Pfam" id="PF04357">
    <property type="entry name" value="TamB"/>
    <property type="match status" value="1"/>
</dbReference>
<dbReference type="STRING" id="492660.SAMN05192566_1061"/>
<comment type="subcellular location">
    <subcellularLocation>
        <location evidence="1">Membrane</location>
        <topology evidence="1">Single-pass membrane protein</topology>
    </subcellularLocation>
</comment>
<evidence type="ECO:0000256" key="2">
    <source>
        <dbReference type="ARBA" id="ARBA00022692"/>
    </source>
</evidence>
<dbReference type="PANTHER" id="PTHR36985">
    <property type="entry name" value="TRANSLOCATION AND ASSEMBLY MODULE SUBUNIT TAMB"/>
    <property type="match status" value="1"/>
</dbReference>
<evidence type="ECO:0000256" key="4">
    <source>
        <dbReference type="ARBA" id="ARBA00023136"/>
    </source>
</evidence>
<evidence type="ECO:0000313" key="7">
    <source>
        <dbReference type="EMBL" id="SDK36240.1"/>
    </source>
</evidence>
<evidence type="ECO:0000256" key="1">
    <source>
        <dbReference type="ARBA" id="ARBA00004167"/>
    </source>
</evidence>
<dbReference type="PANTHER" id="PTHR36985:SF1">
    <property type="entry name" value="TRANSLOCATION AND ASSEMBLY MODULE SUBUNIT TAMB"/>
    <property type="match status" value="1"/>
</dbReference>
<protein>
    <submittedName>
        <fullName evidence="7">Translocation and assembly module TamB</fullName>
    </submittedName>
</protein>
<keyword evidence="8" id="KW-1185">Reference proteome</keyword>
<dbReference type="InterPro" id="IPR007452">
    <property type="entry name" value="TamB_C"/>
</dbReference>
<organism evidence="7 8">
    <name type="scientific">Methylophilus rhizosphaerae</name>
    <dbReference type="NCBI Taxonomy" id="492660"/>
    <lineage>
        <taxon>Bacteria</taxon>
        <taxon>Pseudomonadati</taxon>
        <taxon>Pseudomonadota</taxon>
        <taxon>Betaproteobacteria</taxon>
        <taxon>Nitrosomonadales</taxon>
        <taxon>Methylophilaceae</taxon>
        <taxon>Methylophilus</taxon>
    </lineage>
</organism>
<proteinExistence type="predicted"/>
<dbReference type="GO" id="GO:0005886">
    <property type="term" value="C:plasma membrane"/>
    <property type="evidence" value="ECO:0007669"/>
    <property type="project" value="InterPro"/>
</dbReference>
<accession>A0A1G9BAY7</accession>
<evidence type="ECO:0000256" key="5">
    <source>
        <dbReference type="SAM" id="MobiDB-lite"/>
    </source>
</evidence>
<dbReference type="GO" id="GO:0097347">
    <property type="term" value="C:TAM protein secretion complex"/>
    <property type="evidence" value="ECO:0007669"/>
    <property type="project" value="TreeGrafter"/>
</dbReference>